<gene>
    <name evidence="3" type="ORF">AC058_10135</name>
</gene>
<dbReference type="SUPFAM" id="SSF52499">
    <property type="entry name" value="Isochorismatase-like hydrolases"/>
    <property type="match status" value="1"/>
</dbReference>
<proteinExistence type="predicted"/>
<dbReference type="Pfam" id="PF00857">
    <property type="entry name" value="Isochorismatase"/>
    <property type="match status" value="1"/>
</dbReference>
<dbReference type="CDD" id="cd01014">
    <property type="entry name" value="nicotinamidase_related"/>
    <property type="match status" value="1"/>
</dbReference>
<evidence type="ECO:0000313" key="4">
    <source>
        <dbReference type="Proteomes" id="UP000189376"/>
    </source>
</evidence>
<dbReference type="PANTHER" id="PTHR43540:SF14">
    <property type="entry name" value="ISOCHORISMATASE"/>
    <property type="match status" value="1"/>
</dbReference>
<evidence type="ECO:0000256" key="1">
    <source>
        <dbReference type="ARBA" id="ARBA00022801"/>
    </source>
</evidence>
<dbReference type="PANTHER" id="PTHR43540">
    <property type="entry name" value="PEROXYUREIDOACRYLATE/UREIDOACRYLATE AMIDOHYDROLASE-RELATED"/>
    <property type="match status" value="1"/>
</dbReference>
<dbReference type="GO" id="GO:0016787">
    <property type="term" value="F:hydrolase activity"/>
    <property type="evidence" value="ECO:0007669"/>
    <property type="project" value="UniProtKB-KW"/>
</dbReference>
<evidence type="ECO:0000259" key="2">
    <source>
        <dbReference type="Pfam" id="PF00857"/>
    </source>
</evidence>
<reference evidence="3 4" key="1">
    <citation type="submission" date="2015-07" db="EMBL/GenBank/DDBJ databases">
        <title>Acinetobacter yuneri, a novel member of Acinetobacter calcoaceticus-Acinetobacter baumannii complex isolated from clinical specimen.</title>
        <authorList>
            <person name="Yu Y."/>
        </authorList>
    </citation>
    <scope>NUCLEOTIDE SEQUENCE [LARGE SCALE GENOMIC DNA]</scope>
    <source>
        <strain evidence="3 4">A362</strain>
    </source>
</reference>
<keyword evidence="1" id="KW-0378">Hydrolase</keyword>
<dbReference type="InterPro" id="IPR050272">
    <property type="entry name" value="Isochorismatase-like_hydrls"/>
</dbReference>
<keyword evidence="4" id="KW-1185">Reference proteome</keyword>
<accession>A0A1V2UVX6</accession>
<dbReference type="AlphaFoldDB" id="A0A1V2UVX6"/>
<evidence type="ECO:0000313" key="3">
    <source>
        <dbReference type="EMBL" id="ONN54128.1"/>
    </source>
</evidence>
<dbReference type="Gene3D" id="3.40.50.850">
    <property type="entry name" value="Isochorismatase-like"/>
    <property type="match status" value="1"/>
</dbReference>
<comment type="caution">
    <text evidence="3">The sequence shown here is derived from an EMBL/GenBank/DDBJ whole genome shotgun (WGS) entry which is preliminary data.</text>
</comment>
<protein>
    <submittedName>
        <fullName evidence="3">Isochorismatase</fullName>
    </submittedName>
</protein>
<name>A0A1V2UVX6_9GAMM</name>
<organism evidence="3 4">
    <name type="scientific">Acinetobacter genomosp. 33YU</name>
    <dbReference type="NCBI Taxonomy" id="1675530"/>
    <lineage>
        <taxon>Bacteria</taxon>
        <taxon>Pseudomonadati</taxon>
        <taxon>Pseudomonadota</taxon>
        <taxon>Gammaproteobacteria</taxon>
        <taxon>Moraxellales</taxon>
        <taxon>Moraxellaceae</taxon>
        <taxon>Acinetobacter</taxon>
    </lineage>
</organism>
<dbReference type="InterPro" id="IPR036380">
    <property type="entry name" value="Isochorismatase-like_sf"/>
</dbReference>
<dbReference type="EMBL" id="LFZS01000007">
    <property type="protein sequence ID" value="ONN54128.1"/>
    <property type="molecule type" value="Genomic_DNA"/>
</dbReference>
<dbReference type="InterPro" id="IPR000868">
    <property type="entry name" value="Isochorismatase-like_dom"/>
</dbReference>
<sequence>MDKSHNSKSALLVIDMQNGLFNAESKPCNHQRILSNILKLIEHHRLNNKPIIFVRHVGDKNTPLDPDSPNTQLIADLSFNSDKDFVIEKTYPSSFKNTDLKELLERLDIEQIIVTGMKTEYCIDTTIRAASEAGYKVMVASDAHTTFDSIHLSAQYIIDYHNQIFRNAFAKVNTTEELIS</sequence>
<dbReference type="Proteomes" id="UP000189376">
    <property type="component" value="Unassembled WGS sequence"/>
</dbReference>
<dbReference type="RefSeq" id="WP_077169259.1">
    <property type="nucleotide sequence ID" value="NZ_LFZS01000007.1"/>
</dbReference>
<feature type="domain" description="Isochorismatase-like" evidence="2">
    <location>
        <begin position="9"/>
        <end position="149"/>
    </location>
</feature>